<proteinExistence type="predicted"/>
<dbReference type="InterPro" id="IPR019734">
    <property type="entry name" value="TPR_rpt"/>
</dbReference>
<dbReference type="Proteomes" id="UP001165367">
    <property type="component" value="Unassembled WGS sequence"/>
</dbReference>
<evidence type="ECO:0000256" key="1">
    <source>
        <dbReference type="PROSITE-ProRule" id="PRU00339"/>
    </source>
</evidence>
<keyword evidence="4" id="KW-1185">Reference proteome</keyword>
<evidence type="ECO:0008006" key="5">
    <source>
        <dbReference type="Google" id="ProtNLM"/>
    </source>
</evidence>
<feature type="chain" id="PRO_5046390793" description="Tetratricopeptide repeat protein" evidence="2">
    <location>
        <begin position="21"/>
        <end position="678"/>
    </location>
</feature>
<dbReference type="Pfam" id="PF13181">
    <property type="entry name" value="TPR_8"/>
    <property type="match status" value="1"/>
</dbReference>
<dbReference type="PROSITE" id="PS50005">
    <property type="entry name" value="TPR"/>
    <property type="match status" value="1"/>
</dbReference>
<evidence type="ECO:0000313" key="4">
    <source>
        <dbReference type="Proteomes" id="UP001165367"/>
    </source>
</evidence>
<evidence type="ECO:0000313" key="3">
    <source>
        <dbReference type="EMBL" id="MCG2617281.1"/>
    </source>
</evidence>
<comment type="caution">
    <text evidence="3">The sequence shown here is derived from an EMBL/GenBank/DDBJ whole genome shotgun (WGS) entry which is preliminary data.</text>
</comment>
<dbReference type="InterPro" id="IPR011990">
    <property type="entry name" value="TPR-like_helical_dom_sf"/>
</dbReference>
<protein>
    <recommendedName>
        <fullName evidence="5">Tetratricopeptide repeat protein</fullName>
    </recommendedName>
</protein>
<evidence type="ECO:0000256" key="2">
    <source>
        <dbReference type="SAM" id="SignalP"/>
    </source>
</evidence>
<gene>
    <name evidence="3" type="ORF">LZZ85_23495</name>
</gene>
<dbReference type="SUPFAM" id="SSF48452">
    <property type="entry name" value="TPR-like"/>
    <property type="match status" value="1"/>
</dbReference>
<organism evidence="3 4">
    <name type="scientific">Terrimonas ginsenosidimutans</name>
    <dbReference type="NCBI Taxonomy" id="2908004"/>
    <lineage>
        <taxon>Bacteria</taxon>
        <taxon>Pseudomonadati</taxon>
        <taxon>Bacteroidota</taxon>
        <taxon>Chitinophagia</taxon>
        <taxon>Chitinophagales</taxon>
        <taxon>Chitinophagaceae</taxon>
        <taxon>Terrimonas</taxon>
    </lineage>
</organism>
<dbReference type="EMBL" id="JAKLTR010000019">
    <property type="protein sequence ID" value="MCG2617281.1"/>
    <property type="molecule type" value="Genomic_DNA"/>
</dbReference>
<dbReference type="RefSeq" id="WP_237875889.1">
    <property type="nucleotide sequence ID" value="NZ_JAKLTR010000019.1"/>
</dbReference>
<keyword evidence="2" id="KW-0732">Signal</keyword>
<keyword evidence="1" id="KW-0802">TPR repeat</keyword>
<name>A0ABS9KY93_9BACT</name>
<accession>A0ABS9KY93</accession>
<sequence>MFKKWIFLCLAIAPAICSNAQQTTNATTIPDYEQLKNMTPAQLEAFKKKMLKDATDKATALSVQHNIPLKTDLLSPGEIKAPVKDIESLRLLPSQPPTRAEIVSSLKASSEQIRQGIPAPKLEEIKQKVSTLSVEEINNQSIASFYTDDPAGAVAMMLEASAKAPDSLLLLNNLGAMLNISGVEHKGIPLLMHCLQKIPNSSTLLNNIGQGFMALGDMLKAAEYFNQCLSIDSLNIEANHSMGMLHYFKKEYNTAMAYFEQEMSIAMRSSTLAMAYRMGKKPNLRGIMQRRQQRSGRPQKDHFEEITMGKFSFPSLPGSADAIVKDRYFYNVYAASIQAEQLSWMQHATQISVGYTTAQGNQHHGLYTELVNAMLDELQEEFTPEYLATFSQSDRDHLLSMVTDDMNLLNQLKQPPPPEGTRVEAQEAYEIKFCRERLKPVADNMAYQLSSFIQPLVRKGEGRWKAYINQLVDIVQLDPSPGNQALVYNAVAGYFSFLSVSMVSFPAWEIVSMLPKCYSPKTNEEVDSLIEADKNWKLQCPSWLNAQAKIGTVSVKIDCDKYAIEAGESLVGGYEHEFKTGRSTLLLGPGTKAEFFGLTAKVKTQAFLTFDKNNQFADFGVRNSASVGISKTPINLGGGIQLGGNLASIEATSSISINGGYQQNAKANGIFKRLLPKK</sequence>
<feature type="signal peptide" evidence="2">
    <location>
        <begin position="1"/>
        <end position="20"/>
    </location>
</feature>
<reference evidence="3" key="1">
    <citation type="submission" date="2022-01" db="EMBL/GenBank/DDBJ databases">
        <authorList>
            <person name="Jo J.-H."/>
            <person name="Im W.-T."/>
        </authorList>
    </citation>
    <scope>NUCLEOTIDE SEQUENCE</scope>
    <source>
        <strain evidence="3">NA20</strain>
    </source>
</reference>
<dbReference type="Gene3D" id="1.25.40.10">
    <property type="entry name" value="Tetratricopeptide repeat domain"/>
    <property type="match status" value="1"/>
</dbReference>
<feature type="repeat" description="TPR" evidence="1">
    <location>
        <begin position="202"/>
        <end position="235"/>
    </location>
</feature>